<dbReference type="GO" id="GO:0046872">
    <property type="term" value="F:metal ion binding"/>
    <property type="evidence" value="ECO:0007669"/>
    <property type="project" value="UniProtKB-KW"/>
</dbReference>
<dbReference type="NCBIfam" id="TIGR00079">
    <property type="entry name" value="pept_deformyl"/>
    <property type="match status" value="1"/>
</dbReference>
<dbReference type="GO" id="GO:0042586">
    <property type="term" value="F:peptide deformylase activity"/>
    <property type="evidence" value="ECO:0007669"/>
    <property type="project" value="UniProtKB-UniRule"/>
</dbReference>
<protein>
    <recommendedName>
        <fullName evidence="2">Peptide deformylase</fullName>
        <shortName evidence="2">PDF</shortName>
        <ecNumber evidence="2">3.5.1.88</ecNumber>
    </recommendedName>
    <alternativeName>
        <fullName evidence="2">Polypeptide deformylase</fullName>
    </alternativeName>
</protein>
<keyword evidence="2" id="KW-0479">Metal-binding</keyword>
<gene>
    <name evidence="2" type="primary">def</name>
    <name evidence="3" type="ordered locus">Taci_1026</name>
</gene>
<feature type="binding site" evidence="2">
    <location>
        <position position="93"/>
    </location>
    <ligand>
        <name>Fe cation</name>
        <dbReference type="ChEBI" id="CHEBI:24875"/>
    </ligand>
</feature>
<dbReference type="CDD" id="cd00487">
    <property type="entry name" value="Pep_deformylase"/>
    <property type="match status" value="1"/>
</dbReference>
<feature type="binding site" evidence="2">
    <location>
        <position position="135"/>
    </location>
    <ligand>
        <name>Fe cation</name>
        <dbReference type="ChEBI" id="CHEBI:24875"/>
    </ligand>
</feature>
<dbReference type="InterPro" id="IPR023635">
    <property type="entry name" value="Peptide_deformylase"/>
</dbReference>
<dbReference type="Proteomes" id="UP000002030">
    <property type="component" value="Chromosome"/>
</dbReference>
<dbReference type="AlphaFoldDB" id="D1B5G7"/>
<dbReference type="OrthoDB" id="9784988at2"/>
<sequence>MENRKGKVLKVRVFPDPVLRQPVEEVRDFGEELSDLLADMWATMYAKDGVGLAAPQVGISKSLAVIDHHGDRYVVVNPQILSQDGEEEGEEGCLSFPGIFVNVKRPSRIRLRFQDETGAVKEMELQGFIARVFLHEIDHLRGRLLIDHVSPIRRQMIKTRLAKRSEDR</sequence>
<dbReference type="KEGG" id="tai:Taci_1026"/>
<comment type="catalytic activity">
    <reaction evidence="2">
        <text>N-terminal N-formyl-L-methionyl-[peptide] + H2O = N-terminal L-methionyl-[peptide] + formate</text>
        <dbReference type="Rhea" id="RHEA:24420"/>
        <dbReference type="Rhea" id="RHEA-COMP:10639"/>
        <dbReference type="Rhea" id="RHEA-COMP:10640"/>
        <dbReference type="ChEBI" id="CHEBI:15377"/>
        <dbReference type="ChEBI" id="CHEBI:15740"/>
        <dbReference type="ChEBI" id="CHEBI:49298"/>
        <dbReference type="ChEBI" id="CHEBI:64731"/>
        <dbReference type="EC" id="3.5.1.88"/>
    </reaction>
</comment>
<name>D1B5G7_THEAS</name>
<dbReference type="PANTHER" id="PTHR10458">
    <property type="entry name" value="PEPTIDE DEFORMYLASE"/>
    <property type="match status" value="1"/>
</dbReference>
<comment type="function">
    <text evidence="2">Removes the formyl group from the N-terminal Met of newly synthesized proteins. Requires at least a dipeptide for an efficient rate of reaction. N-terminal L-methionine is a prerequisite for activity but the enzyme has broad specificity at other positions.</text>
</comment>
<dbReference type="RefSeq" id="WP_012869773.1">
    <property type="nucleotide sequence ID" value="NC_013522.1"/>
</dbReference>
<keyword evidence="2" id="KW-0648">Protein biosynthesis</keyword>
<dbReference type="HAMAP" id="MF_00163">
    <property type="entry name" value="Pep_deformylase"/>
    <property type="match status" value="1"/>
</dbReference>
<dbReference type="PIRSF" id="PIRSF004749">
    <property type="entry name" value="Pep_def"/>
    <property type="match status" value="1"/>
</dbReference>
<organism evidence="3 4">
    <name type="scientific">Thermanaerovibrio acidaminovorans (strain ATCC 49978 / DSM 6589 / Su883)</name>
    <name type="common">Selenomonas acidaminovorans</name>
    <dbReference type="NCBI Taxonomy" id="525903"/>
    <lineage>
        <taxon>Bacteria</taxon>
        <taxon>Thermotogati</taxon>
        <taxon>Synergistota</taxon>
        <taxon>Synergistia</taxon>
        <taxon>Synergistales</taxon>
        <taxon>Synergistaceae</taxon>
        <taxon>Thermanaerovibrio</taxon>
    </lineage>
</organism>
<keyword evidence="2 3" id="KW-0378">Hydrolase</keyword>
<dbReference type="NCBIfam" id="NF001159">
    <property type="entry name" value="PRK00150.1-3"/>
    <property type="match status" value="1"/>
</dbReference>
<evidence type="ECO:0000313" key="3">
    <source>
        <dbReference type="EMBL" id="ACZ19258.1"/>
    </source>
</evidence>
<comment type="cofactor">
    <cofactor evidence="2">
        <name>Fe(2+)</name>
        <dbReference type="ChEBI" id="CHEBI:29033"/>
    </cofactor>
    <text evidence="2">Binds 1 Fe(2+) ion.</text>
</comment>
<dbReference type="Pfam" id="PF01327">
    <property type="entry name" value="Pep_deformylase"/>
    <property type="match status" value="1"/>
</dbReference>
<dbReference type="STRING" id="525903.Taci_1026"/>
<keyword evidence="2" id="KW-0408">Iron</keyword>
<dbReference type="EnsemblBacteria" id="ACZ19258">
    <property type="protein sequence ID" value="ACZ19258"/>
    <property type="gene ID" value="Taci_1026"/>
</dbReference>
<dbReference type="HOGENOM" id="CLU_061901_2_0_0"/>
<proteinExistence type="inferred from homology"/>
<dbReference type="PANTHER" id="PTHR10458:SF22">
    <property type="entry name" value="PEPTIDE DEFORMYLASE"/>
    <property type="match status" value="1"/>
</dbReference>
<evidence type="ECO:0000313" key="4">
    <source>
        <dbReference type="Proteomes" id="UP000002030"/>
    </source>
</evidence>
<dbReference type="GO" id="GO:0006412">
    <property type="term" value="P:translation"/>
    <property type="evidence" value="ECO:0007669"/>
    <property type="project" value="UniProtKB-UniRule"/>
</dbReference>
<dbReference type="Gene3D" id="3.90.45.10">
    <property type="entry name" value="Peptide deformylase"/>
    <property type="match status" value="1"/>
</dbReference>
<accession>D1B5G7</accession>
<reference evidence="3 4" key="1">
    <citation type="journal article" date="2009" name="Stand. Genomic Sci.">
        <title>Complete genome sequence of Thermanaerovibrio acidaminovorans type strain (Su883).</title>
        <authorList>
            <person name="Chovatia M."/>
            <person name="Sikorski J."/>
            <person name="Schroder M."/>
            <person name="Lapidus A."/>
            <person name="Nolan M."/>
            <person name="Tice H."/>
            <person name="Glavina Del Rio T."/>
            <person name="Copeland A."/>
            <person name="Cheng J.F."/>
            <person name="Lucas S."/>
            <person name="Chen F."/>
            <person name="Bruce D."/>
            <person name="Goodwin L."/>
            <person name="Pitluck S."/>
            <person name="Ivanova N."/>
            <person name="Mavromatis K."/>
            <person name="Ovchinnikova G."/>
            <person name="Pati A."/>
            <person name="Chen A."/>
            <person name="Palaniappan K."/>
            <person name="Land M."/>
            <person name="Hauser L."/>
            <person name="Chang Y.J."/>
            <person name="Jeffries C.D."/>
            <person name="Chain P."/>
            <person name="Saunders E."/>
            <person name="Detter J.C."/>
            <person name="Brettin T."/>
            <person name="Rohde M."/>
            <person name="Goker M."/>
            <person name="Spring S."/>
            <person name="Bristow J."/>
            <person name="Markowitz V."/>
            <person name="Hugenholtz P."/>
            <person name="Kyrpides N.C."/>
            <person name="Klenk H.P."/>
            <person name="Eisen J.A."/>
        </authorList>
    </citation>
    <scope>NUCLEOTIDE SEQUENCE [LARGE SCALE GENOMIC DNA]</scope>
    <source>
        <strain evidence="4">ATCC 49978 / DSM 6589 / Su883</strain>
    </source>
</reference>
<comment type="similarity">
    <text evidence="1 2">Belongs to the polypeptide deformylase family.</text>
</comment>
<feature type="binding site" evidence="2">
    <location>
        <position position="139"/>
    </location>
    <ligand>
        <name>Fe cation</name>
        <dbReference type="ChEBI" id="CHEBI:24875"/>
    </ligand>
</feature>
<evidence type="ECO:0000256" key="2">
    <source>
        <dbReference type="HAMAP-Rule" id="MF_00163"/>
    </source>
</evidence>
<dbReference type="EMBL" id="CP001818">
    <property type="protein sequence ID" value="ACZ19258.1"/>
    <property type="molecule type" value="Genomic_DNA"/>
</dbReference>
<feature type="active site" evidence="2">
    <location>
        <position position="136"/>
    </location>
</feature>
<dbReference type="eggNOG" id="COG0242">
    <property type="taxonomic scope" value="Bacteria"/>
</dbReference>
<dbReference type="InterPro" id="IPR036821">
    <property type="entry name" value="Peptide_deformylase_sf"/>
</dbReference>
<dbReference type="EC" id="3.5.1.88" evidence="2"/>
<dbReference type="PATRIC" id="fig|525903.6.peg.1024"/>
<dbReference type="PRINTS" id="PR01576">
    <property type="entry name" value="PDEFORMYLASE"/>
</dbReference>
<dbReference type="SUPFAM" id="SSF56420">
    <property type="entry name" value="Peptide deformylase"/>
    <property type="match status" value="1"/>
</dbReference>
<keyword evidence="4" id="KW-1185">Reference proteome</keyword>
<evidence type="ECO:0000256" key="1">
    <source>
        <dbReference type="ARBA" id="ARBA00010759"/>
    </source>
</evidence>